<proteinExistence type="predicted"/>
<feature type="transmembrane region" description="Helical" evidence="1">
    <location>
        <begin position="309"/>
        <end position="325"/>
    </location>
</feature>
<protein>
    <submittedName>
        <fullName evidence="2">Uncharacterized protein</fullName>
    </submittedName>
</protein>
<feature type="transmembrane region" description="Helical" evidence="1">
    <location>
        <begin position="345"/>
        <end position="369"/>
    </location>
</feature>
<evidence type="ECO:0000313" key="2">
    <source>
        <dbReference type="EMBL" id="KRO30756.1"/>
    </source>
</evidence>
<feature type="transmembrane region" description="Helical" evidence="1">
    <location>
        <begin position="136"/>
        <end position="160"/>
    </location>
</feature>
<feature type="transmembrane region" description="Helical" evidence="1">
    <location>
        <begin position="275"/>
        <end position="297"/>
    </location>
</feature>
<keyword evidence="1" id="KW-0812">Transmembrane</keyword>
<name>A0A0R2NXX7_9ACTN</name>
<dbReference type="AlphaFoldDB" id="A0A0R2NXX7"/>
<feature type="transmembrane region" description="Helical" evidence="1">
    <location>
        <begin position="109"/>
        <end position="130"/>
    </location>
</feature>
<feature type="transmembrane region" description="Helical" evidence="1">
    <location>
        <begin position="208"/>
        <end position="227"/>
    </location>
</feature>
<dbReference type="Pfam" id="PF19877">
    <property type="entry name" value="DUF6350"/>
    <property type="match status" value="1"/>
</dbReference>
<gene>
    <name evidence="2" type="ORF">ABR60_01935</name>
</gene>
<dbReference type="InterPro" id="IPR045931">
    <property type="entry name" value="DUF6350"/>
</dbReference>
<comment type="caution">
    <text evidence="2">The sequence shown here is derived from an EMBL/GenBank/DDBJ whole genome shotgun (WGS) entry which is preliminary data.</text>
</comment>
<sequence>MLPLLKVAFGQGLRGIILILLPLAFISLITWATAGSSTGNTADPMRAAIWFFLIAHHIPLDLSLSNETISGRLTFFPIGALIIPFLVIKSALMRMSERLGASRASEKRAQLLALSFTYSLLGTLLSLASLGSTVKAPFYIVFPILFLVSLVSGYIASNLLPDQGMQFPWQRALKLAALLVLALVGFAGLVFSFSLIWHFDTVLDLTRVIEPGVFGGLAFLFIQILYLPNFFISTLSYIAGSGVVIGNETWLNPFVHRLDEIPAISLLGGLPVEAQPSFILLALVIVGLGIVIGKYGVSKYQDQVELRRFILAFLGFTAGLTLFIARASSGELLSPNLESVGPHWYLMPLALSLEIGLGVAIFLYSPIAISKVRNFRLAK</sequence>
<evidence type="ECO:0000256" key="1">
    <source>
        <dbReference type="SAM" id="Phobius"/>
    </source>
</evidence>
<dbReference type="Proteomes" id="UP000053941">
    <property type="component" value="Unassembled WGS sequence"/>
</dbReference>
<feature type="transmembrane region" description="Helical" evidence="1">
    <location>
        <begin position="234"/>
        <end position="255"/>
    </location>
</feature>
<feature type="transmembrane region" description="Helical" evidence="1">
    <location>
        <begin position="12"/>
        <end position="34"/>
    </location>
</feature>
<organism evidence="2 3">
    <name type="scientific">Actinobacteria bacterium BACL2 MAG-120802-bin41</name>
    <dbReference type="NCBI Taxonomy" id="1655568"/>
    <lineage>
        <taxon>Bacteria</taxon>
        <taxon>Bacillati</taxon>
        <taxon>Actinomycetota</taxon>
        <taxon>Actinomycetes</taxon>
        <taxon>Actinomycetes incertae sedis</taxon>
        <taxon>ac1 cluster</taxon>
    </lineage>
</organism>
<dbReference type="EMBL" id="LIAS01000064">
    <property type="protein sequence ID" value="KRO30756.1"/>
    <property type="molecule type" value="Genomic_DNA"/>
</dbReference>
<accession>A0A0R2NXX7</accession>
<evidence type="ECO:0000313" key="3">
    <source>
        <dbReference type="Proteomes" id="UP000053941"/>
    </source>
</evidence>
<feature type="transmembrane region" description="Helical" evidence="1">
    <location>
        <begin position="69"/>
        <end position="88"/>
    </location>
</feature>
<feature type="transmembrane region" description="Helical" evidence="1">
    <location>
        <begin position="172"/>
        <end position="196"/>
    </location>
</feature>
<keyword evidence="1" id="KW-1133">Transmembrane helix</keyword>
<reference evidence="2 3" key="1">
    <citation type="submission" date="2015-10" db="EMBL/GenBank/DDBJ databases">
        <title>Metagenome-Assembled Genomes uncover a global brackish microbiome.</title>
        <authorList>
            <person name="Hugerth L.W."/>
            <person name="Larsson J."/>
            <person name="Alneberg J."/>
            <person name="Lindh M.V."/>
            <person name="Legrand C."/>
            <person name="Pinhassi J."/>
            <person name="Andersson A.F."/>
        </authorList>
    </citation>
    <scope>NUCLEOTIDE SEQUENCE [LARGE SCALE GENOMIC DNA]</scope>
    <source>
        <strain evidence="2">BACL2 MAG-120802-bin41</strain>
    </source>
</reference>
<keyword evidence="1" id="KW-0472">Membrane</keyword>